<evidence type="ECO:0000313" key="6">
    <source>
        <dbReference type="EMBL" id="MBC5678448.1"/>
    </source>
</evidence>
<dbReference type="InterPro" id="IPR000551">
    <property type="entry name" value="MerR-type_HTH_dom"/>
</dbReference>
<proteinExistence type="predicted"/>
<name>A0ABR7FTB9_9FIRM</name>
<dbReference type="Gene3D" id="1.10.1660.10">
    <property type="match status" value="1"/>
</dbReference>
<dbReference type="Proteomes" id="UP000635828">
    <property type="component" value="Unassembled WGS sequence"/>
</dbReference>
<dbReference type="PANTHER" id="PTHR30204">
    <property type="entry name" value="REDOX-CYCLING DRUG-SENSING TRANSCRIPTIONAL ACTIVATOR SOXR"/>
    <property type="match status" value="1"/>
</dbReference>
<feature type="domain" description="HTH merR-type" evidence="5">
    <location>
        <begin position="5"/>
        <end position="72"/>
    </location>
</feature>
<sequence>MDYARLTIGQMAKLNNISTQALRYYDQIGLLKPRFYDEDNKYRYYSIEQCAVLDAIIHMQSLKFSLSQIKYF</sequence>
<evidence type="ECO:0000256" key="1">
    <source>
        <dbReference type="ARBA" id="ARBA00022491"/>
    </source>
</evidence>
<keyword evidence="1" id="KW-0678">Repressor</keyword>
<comment type="caution">
    <text evidence="6">The sequence shown here is derived from an EMBL/GenBank/DDBJ whole genome shotgun (WGS) entry which is preliminary data.</text>
</comment>
<evidence type="ECO:0000259" key="5">
    <source>
        <dbReference type="PROSITE" id="PS50937"/>
    </source>
</evidence>
<dbReference type="SUPFAM" id="SSF46955">
    <property type="entry name" value="Putative DNA-binding domain"/>
    <property type="match status" value="1"/>
</dbReference>
<evidence type="ECO:0000313" key="7">
    <source>
        <dbReference type="Proteomes" id="UP000635828"/>
    </source>
</evidence>
<reference evidence="6 7" key="1">
    <citation type="submission" date="2020-08" db="EMBL/GenBank/DDBJ databases">
        <title>Genome public.</title>
        <authorList>
            <person name="Liu C."/>
            <person name="Sun Q."/>
        </authorList>
    </citation>
    <scope>NUCLEOTIDE SEQUENCE [LARGE SCALE GENOMIC DNA]</scope>
    <source>
        <strain evidence="6 7">NSJ-7</strain>
    </source>
</reference>
<dbReference type="RefSeq" id="WP_024728666.1">
    <property type="nucleotide sequence ID" value="NZ_JACOOS010000016.1"/>
</dbReference>
<evidence type="ECO:0000256" key="4">
    <source>
        <dbReference type="ARBA" id="ARBA00023163"/>
    </source>
</evidence>
<evidence type="ECO:0000256" key="3">
    <source>
        <dbReference type="ARBA" id="ARBA00023125"/>
    </source>
</evidence>
<gene>
    <name evidence="6" type="ORF">H8S22_12815</name>
</gene>
<dbReference type="InterPro" id="IPR009061">
    <property type="entry name" value="DNA-bd_dom_put_sf"/>
</dbReference>
<accession>A0ABR7FTB9</accession>
<dbReference type="InterPro" id="IPR047057">
    <property type="entry name" value="MerR_fam"/>
</dbReference>
<keyword evidence="3" id="KW-0238">DNA-binding</keyword>
<keyword evidence="4" id="KW-0804">Transcription</keyword>
<evidence type="ECO:0000256" key="2">
    <source>
        <dbReference type="ARBA" id="ARBA00023015"/>
    </source>
</evidence>
<dbReference type="SMART" id="SM00422">
    <property type="entry name" value="HTH_MERR"/>
    <property type="match status" value="1"/>
</dbReference>
<protein>
    <submittedName>
        <fullName evidence="6">MerR family transcriptional regulator</fullName>
    </submittedName>
</protein>
<dbReference type="PANTHER" id="PTHR30204:SF69">
    <property type="entry name" value="MERR-FAMILY TRANSCRIPTIONAL REGULATOR"/>
    <property type="match status" value="1"/>
</dbReference>
<dbReference type="Pfam" id="PF13411">
    <property type="entry name" value="MerR_1"/>
    <property type="match status" value="1"/>
</dbReference>
<organism evidence="6 7">
    <name type="scientific">Anaerostipes hominis</name>
    <name type="common">ex Liu et al. 2021</name>
    <dbReference type="NCBI Taxonomy" id="2763018"/>
    <lineage>
        <taxon>Bacteria</taxon>
        <taxon>Bacillati</taxon>
        <taxon>Bacillota</taxon>
        <taxon>Clostridia</taxon>
        <taxon>Lachnospirales</taxon>
        <taxon>Lachnospiraceae</taxon>
        <taxon>Anaerostipes</taxon>
    </lineage>
</organism>
<keyword evidence="7" id="KW-1185">Reference proteome</keyword>
<keyword evidence="2" id="KW-0805">Transcription regulation</keyword>
<dbReference type="PROSITE" id="PS50937">
    <property type="entry name" value="HTH_MERR_2"/>
    <property type="match status" value="1"/>
</dbReference>
<dbReference type="EMBL" id="JACOOS010000016">
    <property type="protein sequence ID" value="MBC5678448.1"/>
    <property type="molecule type" value="Genomic_DNA"/>
</dbReference>